<name>A0ABR2QAN5_9ROSI</name>
<sequence>MGLSQNLHVVQLKVDQSVKWNFNYESNAQKNDLLLVSTTPVMPMQQVSVTRESRASSLPYTAMEGHKAAKDAISMVRSQVLVLGQDNIGINLKSPGRP</sequence>
<evidence type="ECO:0000313" key="1">
    <source>
        <dbReference type="EMBL" id="KAK8997706.1"/>
    </source>
</evidence>
<accession>A0ABR2QAN5</accession>
<gene>
    <name evidence="1" type="ORF">V6N11_012251</name>
</gene>
<evidence type="ECO:0000313" key="2">
    <source>
        <dbReference type="Proteomes" id="UP001396334"/>
    </source>
</evidence>
<proteinExistence type="predicted"/>
<dbReference type="Proteomes" id="UP001396334">
    <property type="component" value="Unassembled WGS sequence"/>
</dbReference>
<reference evidence="1 2" key="1">
    <citation type="journal article" date="2024" name="G3 (Bethesda)">
        <title>Genome assembly of Hibiscus sabdariffa L. provides insights into metabolisms of medicinal natural products.</title>
        <authorList>
            <person name="Kim T."/>
        </authorList>
    </citation>
    <scope>NUCLEOTIDE SEQUENCE [LARGE SCALE GENOMIC DNA]</scope>
    <source>
        <strain evidence="1">TK-2024</strain>
        <tissue evidence="1">Old leaves</tissue>
    </source>
</reference>
<organism evidence="1 2">
    <name type="scientific">Hibiscus sabdariffa</name>
    <name type="common">roselle</name>
    <dbReference type="NCBI Taxonomy" id="183260"/>
    <lineage>
        <taxon>Eukaryota</taxon>
        <taxon>Viridiplantae</taxon>
        <taxon>Streptophyta</taxon>
        <taxon>Embryophyta</taxon>
        <taxon>Tracheophyta</taxon>
        <taxon>Spermatophyta</taxon>
        <taxon>Magnoliopsida</taxon>
        <taxon>eudicotyledons</taxon>
        <taxon>Gunneridae</taxon>
        <taxon>Pentapetalae</taxon>
        <taxon>rosids</taxon>
        <taxon>malvids</taxon>
        <taxon>Malvales</taxon>
        <taxon>Malvaceae</taxon>
        <taxon>Malvoideae</taxon>
        <taxon>Hibiscus</taxon>
    </lineage>
</organism>
<keyword evidence="2" id="KW-1185">Reference proteome</keyword>
<comment type="caution">
    <text evidence="1">The sequence shown here is derived from an EMBL/GenBank/DDBJ whole genome shotgun (WGS) entry which is preliminary data.</text>
</comment>
<dbReference type="EMBL" id="JBBPBN010000042">
    <property type="protein sequence ID" value="KAK8997706.1"/>
    <property type="molecule type" value="Genomic_DNA"/>
</dbReference>
<protein>
    <submittedName>
        <fullName evidence="1">Uncharacterized protein</fullName>
    </submittedName>
</protein>